<evidence type="ECO:0000256" key="7">
    <source>
        <dbReference type="HAMAP-Rule" id="MF_00094"/>
    </source>
</evidence>
<dbReference type="SUPFAM" id="SSF75620">
    <property type="entry name" value="Release factor"/>
    <property type="match status" value="1"/>
</dbReference>
<comment type="subcellular location">
    <subcellularLocation>
        <location evidence="7">Cytoplasm</location>
    </subcellularLocation>
</comment>
<evidence type="ECO:0000313" key="11">
    <source>
        <dbReference type="Proteomes" id="UP000000263"/>
    </source>
</evidence>
<keyword evidence="4 7" id="KW-0488">Methylation</keyword>
<comment type="PTM">
    <text evidence="7">Methylated by PrmC. Methylation increases the termination efficiency of RF2.</text>
</comment>
<dbReference type="HAMAP" id="MF_00094">
    <property type="entry name" value="Rel_fac_2"/>
    <property type="match status" value="1"/>
</dbReference>
<feature type="modified residue" description="N5-methylglutamine" evidence="7">
    <location>
        <position position="196"/>
    </location>
</feature>
<dbReference type="Pfam" id="PF00472">
    <property type="entry name" value="RF-1"/>
    <property type="match status" value="1"/>
</dbReference>
<keyword evidence="11" id="KW-1185">Reference proteome</keyword>
<evidence type="ECO:0000256" key="3">
    <source>
        <dbReference type="ARBA" id="ARBA00019192"/>
    </source>
</evidence>
<keyword evidence="5 7" id="KW-0963">Cytoplasm</keyword>
<dbReference type="PANTHER" id="PTHR43116">
    <property type="entry name" value="PEPTIDE CHAIN RELEASE FACTOR 2"/>
    <property type="match status" value="1"/>
</dbReference>
<sequence length="317" mass="36024">MQRLTRLKEEVERIEALDRQLTALADLIDLAAAEEDDSLQADIAAELERTRREIEALEIEVLLSGPYDDRDAFLSIKAGMGGTDAQDWAEMLLRMYMRWGERRGFQVALIDQSDGEEAGIKSATIELRGPYAYGSAKAEAGVHRLIRLSPFNAGNTRQTSFAMVEVLPEVDDAPEVVIRPEDIRVDVFRASGHGGQGVNTTDSAVRITYKPGTPEQIVVTCQNERSQLQNRETAMRVLRGRLLERELQRKREERARLRGEYRQADFGNQMRTYYLHPYTLVKDHRTDYETSDVQAVLDGDIDPFIEAYLRSTIGREM</sequence>
<evidence type="ECO:0000256" key="1">
    <source>
        <dbReference type="ARBA" id="ARBA00002613"/>
    </source>
</evidence>
<dbReference type="AlphaFoldDB" id="A7NRJ7"/>
<dbReference type="InterPro" id="IPR004374">
    <property type="entry name" value="PrfB"/>
</dbReference>
<dbReference type="PROSITE" id="PS00745">
    <property type="entry name" value="RF_PROK_I"/>
    <property type="match status" value="1"/>
</dbReference>
<dbReference type="PANTHER" id="PTHR43116:SF3">
    <property type="entry name" value="CLASS I PEPTIDE CHAIN RELEASE FACTOR"/>
    <property type="match status" value="1"/>
</dbReference>
<evidence type="ECO:0000256" key="6">
    <source>
        <dbReference type="ARBA" id="ARBA00022917"/>
    </source>
</evidence>
<dbReference type="NCBIfam" id="TIGR00020">
    <property type="entry name" value="prfB"/>
    <property type="match status" value="1"/>
</dbReference>
<dbReference type="SMART" id="SM00937">
    <property type="entry name" value="PCRF"/>
    <property type="match status" value="1"/>
</dbReference>
<evidence type="ECO:0000256" key="4">
    <source>
        <dbReference type="ARBA" id="ARBA00022481"/>
    </source>
</evidence>
<proteinExistence type="inferred from homology"/>
<protein>
    <recommendedName>
        <fullName evidence="3 7">Peptide chain release factor 2</fullName>
        <shortName evidence="7">RF-2</shortName>
    </recommendedName>
</protein>
<organism evidence="10 11">
    <name type="scientific">Roseiflexus castenholzii (strain DSM 13941 / HLO8)</name>
    <dbReference type="NCBI Taxonomy" id="383372"/>
    <lineage>
        <taxon>Bacteria</taxon>
        <taxon>Bacillati</taxon>
        <taxon>Chloroflexota</taxon>
        <taxon>Chloroflexia</taxon>
        <taxon>Chloroflexales</taxon>
        <taxon>Roseiflexineae</taxon>
        <taxon>Roseiflexaceae</taxon>
        <taxon>Roseiflexus</taxon>
    </lineage>
</organism>
<comment type="similarity">
    <text evidence="2 7">Belongs to the prokaryotic/mitochondrial release factor family.</text>
</comment>
<evidence type="ECO:0000256" key="2">
    <source>
        <dbReference type="ARBA" id="ARBA00010835"/>
    </source>
</evidence>
<name>A7NRJ7_ROSCS</name>
<dbReference type="Pfam" id="PF03462">
    <property type="entry name" value="PCRF"/>
    <property type="match status" value="1"/>
</dbReference>
<dbReference type="GO" id="GO:0016149">
    <property type="term" value="F:translation release factor activity, codon specific"/>
    <property type="evidence" value="ECO:0007669"/>
    <property type="project" value="UniProtKB-UniRule"/>
</dbReference>
<evidence type="ECO:0000259" key="9">
    <source>
        <dbReference type="PROSITE" id="PS00745"/>
    </source>
</evidence>
<dbReference type="KEGG" id="rca:Rcas_4162"/>
<dbReference type="Gene3D" id="1.20.58.410">
    <property type="entry name" value="Release factor"/>
    <property type="match status" value="1"/>
</dbReference>
<dbReference type="InterPro" id="IPR045853">
    <property type="entry name" value="Pep_chain_release_fac_I_sf"/>
</dbReference>
<dbReference type="Gene3D" id="3.30.70.1660">
    <property type="match status" value="1"/>
</dbReference>
<dbReference type="Gene3D" id="3.30.160.20">
    <property type="match status" value="1"/>
</dbReference>
<dbReference type="Proteomes" id="UP000000263">
    <property type="component" value="Chromosome"/>
</dbReference>
<dbReference type="HOGENOM" id="CLU_036856_6_0_0"/>
<dbReference type="STRING" id="383372.Rcas_4162"/>
<keyword evidence="8" id="KW-0175">Coiled coil</keyword>
<reference evidence="10 11" key="1">
    <citation type="submission" date="2007-08" db="EMBL/GenBank/DDBJ databases">
        <title>Complete sequence of Roseiflexus castenholzii DSM 13941.</title>
        <authorList>
            <consortium name="US DOE Joint Genome Institute"/>
            <person name="Copeland A."/>
            <person name="Lucas S."/>
            <person name="Lapidus A."/>
            <person name="Barry K."/>
            <person name="Glavina del Rio T."/>
            <person name="Dalin E."/>
            <person name="Tice H."/>
            <person name="Pitluck S."/>
            <person name="Thompson L.S."/>
            <person name="Brettin T."/>
            <person name="Bruce D."/>
            <person name="Detter J.C."/>
            <person name="Han C."/>
            <person name="Tapia R."/>
            <person name="Schmutz J."/>
            <person name="Larimer F."/>
            <person name="Land M."/>
            <person name="Hauser L."/>
            <person name="Kyrpides N."/>
            <person name="Mikhailova N."/>
            <person name="Bryant D.A."/>
            <person name="Hanada S."/>
            <person name="Tsukatani Y."/>
            <person name="Richardson P."/>
        </authorList>
    </citation>
    <scope>NUCLEOTIDE SEQUENCE [LARGE SCALE GENOMIC DNA]</scope>
    <source>
        <strain evidence="11">DSM 13941 / HLO8</strain>
    </source>
</reference>
<keyword evidence="6 7" id="KW-0648">Protein biosynthesis</keyword>
<evidence type="ECO:0000256" key="8">
    <source>
        <dbReference type="SAM" id="Coils"/>
    </source>
</evidence>
<dbReference type="GO" id="GO:0005737">
    <property type="term" value="C:cytoplasm"/>
    <property type="evidence" value="ECO:0007669"/>
    <property type="project" value="UniProtKB-SubCell"/>
</dbReference>
<accession>A7NRJ7</accession>
<dbReference type="eggNOG" id="COG1186">
    <property type="taxonomic scope" value="Bacteria"/>
</dbReference>
<evidence type="ECO:0000256" key="5">
    <source>
        <dbReference type="ARBA" id="ARBA00022490"/>
    </source>
</evidence>
<feature type="domain" description="Prokaryotic-type class I peptide chain release factors" evidence="9">
    <location>
        <begin position="189"/>
        <end position="205"/>
    </location>
</feature>
<dbReference type="EMBL" id="CP000804">
    <property type="protein sequence ID" value="ABU60193.1"/>
    <property type="molecule type" value="Genomic_DNA"/>
</dbReference>
<dbReference type="InterPro" id="IPR000352">
    <property type="entry name" value="Pep_chain_release_fac_I"/>
</dbReference>
<feature type="coiled-coil region" evidence="8">
    <location>
        <begin position="4"/>
        <end position="60"/>
    </location>
</feature>
<evidence type="ECO:0000313" key="10">
    <source>
        <dbReference type="EMBL" id="ABU60193.1"/>
    </source>
</evidence>
<dbReference type="FunFam" id="3.30.160.20:FF:000040">
    <property type="entry name" value="Peptide chain release factor 2"/>
    <property type="match status" value="1"/>
</dbReference>
<comment type="function">
    <text evidence="1 7">Peptide chain release factor 2 directs the termination of translation in response to the peptide chain termination codons UGA and UAA.</text>
</comment>
<dbReference type="InterPro" id="IPR005139">
    <property type="entry name" value="PCRF"/>
</dbReference>
<gene>
    <name evidence="7" type="primary">prfB</name>
    <name evidence="10" type="ordered locus">Rcas_4162</name>
</gene>